<evidence type="ECO:0000313" key="2">
    <source>
        <dbReference type="Proteomes" id="UP001062846"/>
    </source>
</evidence>
<accession>A0ACC0PI47</accession>
<dbReference type="EMBL" id="CM046390">
    <property type="protein sequence ID" value="KAI8564799.1"/>
    <property type="molecule type" value="Genomic_DNA"/>
</dbReference>
<comment type="caution">
    <text evidence="1">The sequence shown here is derived from an EMBL/GenBank/DDBJ whole genome shotgun (WGS) entry which is preliminary data.</text>
</comment>
<proteinExistence type="predicted"/>
<evidence type="ECO:0000313" key="1">
    <source>
        <dbReference type="EMBL" id="KAI8564799.1"/>
    </source>
</evidence>
<gene>
    <name evidence="1" type="ORF">RHMOL_Rhmol03G0210400</name>
</gene>
<dbReference type="Proteomes" id="UP001062846">
    <property type="component" value="Chromosome 3"/>
</dbReference>
<keyword evidence="2" id="KW-1185">Reference proteome</keyword>
<protein>
    <submittedName>
        <fullName evidence="1">Uncharacterized protein</fullName>
    </submittedName>
</protein>
<reference evidence="1" key="1">
    <citation type="submission" date="2022-02" db="EMBL/GenBank/DDBJ databases">
        <title>Plant Genome Project.</title>
        <authorList>
            <person name="Zhang R.-G."/>
        </authorList>
    </citation>
    <scope>NUCLEOTIDE SEQUENCE</scope>
    <source>
        <strain evidence="1">AT1</strain>
    </source>
</reference>
<name>A0ACC0PI47_RHOML</name>
<organism evidence="1 2">
    <name type="scientific">Rhododendron molle</name>
    <name type="common">Chinese azalea</name>
    <name type="synonym">Azalea mollis</name>
    <dbReference type="NCBI Taxonomy" id="49168"/>
    <lineage>
        <taxon>Eukaryota</taxon>
        <taxon>Viridiplantae</taxon>
        <taxon>Streptophyta</taxon>
        <taxon>Embryophyta</taxon>
        <taxon>Tracheophyta</taxon>
        <taxon>Spermatophyta</taxon>
        <taxon>Magnoliopsida</taxon>
        <taxon>eudicotyledons</taxon>
        <taxon>Gunneridae</taxon>
        <taxon>Pentapetalae</taxon>
        <taxon>asterids</taxon>
        <taxon>Ericales</taxon>
        <taxon>Ericaceae</taxon>
        <taxon>Ericoideae</taxon>
        <taxon>Rhodoreae</taxon>
        <taxon>Rhododendron</taxon>
    </lineage>
</organism>
<sequence>MGTFSTAGLFLAILLCNGIFLQSCLGSGSIPAITCIEQERQALLKFKRSLTDTTRRLSSWTGEDCCNWKGIQCDGNTSHVVKLDLVSLDPDATTIEANEVNPSLLELKYLEHLDLSGNNFHDIPIPIFIGSMTSLRKLDLGMNSFPGGIPKFVENLTALRDLDLSKKDLNSSFPLYLENLKSLETLADSMYLEIIRRVSEPIRRADVKKLWKFIWMRHLILPPFQVQSLRMGSCKIGTGFPQWLRTQKNVSWLDISNASILGTLPQWLDEMPLVTLDLSHNLIGGPIQKLPPTLEELDLSDNLISGPLLQNFSEMVPSLETLLLAGNLISGLIPYSLWEIPALRVRNLSKNKLFGNLPRYKGWGELSSLQVMRLSSNKLSGILPSSIGNFTSLEWLQLNNSSFYGGLPSTLRNCTSLRVLDLGENRFSGSIPTWIGDLSLQVFRLHKNMFIDNIPSQLCQMLELRIMDFGNNLLTGPISRCFGNLSGMILYHRMILVRSMRRDALRLFIPENWFMGNTDMMQVIKGRELEFTRLALLILANTDLSGNNLVGSIPKEITNLSGLRGFNLSLNNLTGKIPEKIGGLKSLESLDFSTNQLSGIIPQSISGLNFLSSLNLSRNNLSGRIPMGNQLQTLPSTSYLGNSELCGDPLPRKCRGDEKSQPPTATGHREEHEEDDSEKVWLYVAIMSGYAMGLWVFVGVLVLKKSWRCAYFRFVVMVKDEVLQAIVLGVARLKNYIDQFGG</sequence>